<dbReference type="RefSeq" id="WP_107035689.1">
    <property type="nucleotide sequence ID" value="NZ_CAONGC010000023.1"/>
</dbReference>
<dbReference type="EMBL" id="PUBV01000008">
    <property type="protein sequence ID" value="PWB08005.1"/>
    <property type="molecule type" value="Genomic_DNA"/>
</dbReference>
<evidence type="ECO:0000313" key="2">
    <source>
        <dbReference type="EMBL" id="PWB08005.1"/>
    </source>
</evidence>
<feature type="chain" id="PRO_5015976647" description="Tetratricopeptide repeat protein" evidence="1">
    <location>
        <begin position="21"/>
        <end position="460"/>
    </location>
</feature>
<dbReference type="Proteomes" id="UP000244925">
    <property type="component" value="Unassembled WGS sequence"/>
</dbReference>
<feature type="signal peptide" evidence="1">
    <location>
        <begin position="1"/>
        <end position="20"/>
    </location>
</feature>
<evidence type="ECO:0008006" key="4">
    <source>
        <dbReference type="Google" id="ProtNLM"/>
    </source>
</evidence>
<protein>
    <recommendedName>
        <fullName evidence="4">Tetratricopeptide repeat protein</fullName>
    </recommendedName>
</protein>
<reference evidence="3" key="1">
    <citation type="submission" date="2018-02" db="EMBL/GenBank/DDBJ databases">
        <authorList>
            <person name="Clavel T."/>
            <person name="Strowig T."/>
        </authorList>
    </citation>
    <scope>NUCLEOTIDE SEQUENCE [LARGE SCALE GENOMIC DNA]</scope>
    <source>
        <strain evidence="3">DSM 100764</strain>
    </source>
</reference>
<dbReference type="InterPro" id="IPR011990">
    <property type="entry name" value="TPR-like_helical_dom_sf"/>
</dbReference>
<proteinExistence type="predicted"/>
<evidence type="ECO:0000313" key="3">
    <source>
        <dbReference type="Proteomes" id="UP000244925"/>
    </source>
</evidence>
<organism evidence="2 3">
    <name type="scientific">Paramuribaculum intestinale</name>
    <dbReference type="NCBI Taxonomy" id="2094151"/>
    <lineage>
        <taxon>Bacteria</taxon>
        <taxon>Pseudomonadati</taxon>
        <taxon>Bacteroidota</taxon>
        <taxon>Bacteroidia</taxon>
        <taxon>Bacteroidales</taxon>
        <taxon>Muribaculaceae</taxon>
        <taxon>Paramuribaculum</taxon>
    </lineage>
</organism>
<sequence length="460" mass="51000">MKRFFIAILLAAGATIGLNAQTLAEAESLFEQGEYAEALPTLLEEAKAKPRNAALQHKAGTALLRTGHPAEARPYLAKGTNDSRIGLAEIAFLEYDFDGADEHLDDYESRLKRGRRKAAEPSPEVESLRERIERGRNMMERVEQLTVIDSTAIGRDDFFRIYRLSKAAGRIAGAESLPQGARAIADLPAFITEDGRTAIWSAADENENYTLTQSTRLDDGSWDEPQLLGEGLGEGGDAAYPFLMSDGVTLYFANDGENSLGGYDIFMTRNNGEEYLQPQNIGMPYNSPYDDYMLAIDEESGIGWWATDRNRLGDSITIYRFIPREMRVNYPADTAGLARLAIISDFRATQQPGADYSGLLARASDNGDSGRSTAFTIAIGSKIYHDLNDFRTSRGRTLMTQIIGTRHKLDRTLTDLEALRRRYAAGEKTLSRQILDSEATAGSLRREIRHLTDQLAEAEK</sequence>
<evidence type="ECO:0000256" key="1">
    <source>
        <dbReference type="SAM" id="SignalP"/>
    </source>
</evidence>
<dbReference type="AlphaFoldDB" id="A0A2V1ITC8"/>
<dbReference type="GeneID" id="93423893"/>
<comment type="caution">
    <text evidence="2">The sequence shown here is derived from an EMBL/GenBank/DDBJ whole genome shotgun (WGS) entry which is preliminary data.</text>
</comment>
<keyword evidence="3" id="KW-1185">Reference proteome</keyword>
<name>A0A2V1ITC8_9BACT</name>
<dbReference type="Gene3D" id="1.25.40.10">
    <property type="entry name" value="Tetratricopeptide repeat domain"/>
    <property type="match status" value="1"/>
</dbReference>
<accession>A0A2V1ITC8</accession>
<gene>
    <name evidence="2" type="ORF">C5O25_05265</name>
</gene>
<keyword evidence="1" id="KW-0732">Signal</keyword>
<dbReference type="SUPFAM" id="SSF48452">
    <property type="entry name" value="TPR-like"/>
    <property type="match status" value="1"/>
</dbReference>